<evidence type="ECO:0000313" key="3">
    <source>
        <dbReference type="EMBL" id="TLG09546.1"/>
    </source>
</evidence>
<evidence type="ECO:0000259" key="2">
    <source>
        <dbReference type="Pfam" id="PF12728"/>
    </source>
</evidence>
<comment type="caution">
    <text evidence="3">The sequence shown here is derived from an EMBL/GenBank/DDBJ whole genome shotgun (WGS) entry which is preliminary data.</text>
</comment>
<dbReference type="OrthoDB" id="9806039at2"/>
<evidence type="ECO:0000256" key="1">
    <source>
        <dbReference type="SAM" id="MobiDB-lite"/>
    </source>
</evidence>
<dbReference type="NCBIfam" id="TIGR01764">
    <property type="entry name" value="excise"/>
    <property type="match status" value="1"/>
</dbReference>
<accession>A0A5R8PDC7</accession>
<dbReference type="GO" id="GO:0003677">
    <property type="term" value="F:DNA binding"/>
    <property type="evidence" value="ECO:0007669"/>
    <property type="project" value="InterPro"/>
</dbReference>
<dbReference type="Proteomes" id="UP000308349">
    <property type="component" value="Unassembled WGS sequence"/>
</dbReference>
<dbReference type="AlphaFoldDB" id="A0A5R8PDC7"/>
<dbReference type="Pfam" id="PF12728">
    <property type="entry name" value="HTH_17"/>
    <property type="match status" value="1"/>
</dbReference>
<proteinExistence type="predicted"/>
<organism evidence="3 4">
    <name type="scientific">Nocardia cyriacigeorgica</name>
    <dbReference type="NCBI Taxonomy" id="135487"/>
    <lineage>
        <taxon>Bacteria</taxon>
        <taxon>Bacillati</taxon>
        <taxon>Actinomycetota</taxon>
        <taxon>Actinomycetes</taxon>
        <taxon>Mycobacteriales</taxon>
        <taxon>Nocardiaceae</taxon>
        <taxon>Nocardia</taxon>
    </lineage>
</organism>
<dbReference type="EMBL" id="VBUU01000014">
    <property type="protein sequence ID" value="TLG09546.1"/>
    <property type="molecule type" value="Genomic_DNA"/>
</dbReference>
<protein>
    <submittedName>
        <fullName evidence="3">Helix-turn-helix domain-containing protein</fullName>
    </submittedName>
</protein>
<feature type="domain" description="Helix-turn-helix" evidence="2">
    <location>
        <begin position="25"/>
        <end position="72"/>
    </location>
</feature>
<dbReference type="InterPro" id="IPR041657">
    <property type="entry name" value="HTH_17"/>
</dbReference>
<feature type="region of interest" description="Disordered" evidence="1">
    <location>
        <begin position="1"/>
        <end position="21"/>
    </location>
</feature>
<sequence length="82" mass="8983">MRAADTGEYGNNPDGLAPVHPEPRLLTIPEVGAQLRLSKWSVYQLIHECKLTSVKVGARRFVPASEVDRFVAGLIDRAGGRQ</sequence>
<dbReference type="InterPro" id="IPR010093">
    <property type="entry name" value="SinI_DNA-bd"/>
</dbReference>
<gene>
    <name evidence="3" type="ORF">FEK35_15170</name>
</gene>
<evidence type="ECO:0000313" key="4">
    <source>
        <dbReference type="Proteomes" id="UP000308349"/>
    </source>
</evidence>
<name>A0A5R8PDC7_9NOCA</name>
<reference evidence="3 4" key="1">
    <citation type="submission" date="2019-05" db="EMBL/GenBank/DDBJ databases">
        <title>Genomes sequences of two Nocardia cyriacigeorgica environmental isolates, type strains Nocardia asteroides ATCC 19247 and Nocardia cyriacigeorgica DSM 44484.</title>
        <authorList>
            <person name="Vautrin F."/>
            <person name="Bergeron E."/>
            <person name="Dubost A."/>
            <person name="Abrouk D."/>
            <person name="Rodriguez Nava V."/>
            <person name="Pujic P."/>
        </authorList>
    </citation>
    <scope>NUCLEOTIDE SEQUENCE [LARGE SCALE GENOMIC DNA]</scope>
    <source>
        <strain evidence="3 4">EML 1456</strain>
    </source>
</reference>